<dbReference type="AlphaFoldDB" id="A0A8D9AWW0"/>
<accession>A0A8D9AWW0</accession>
<dbReference type="PIRSF" id="PIRSF000862">
    <property type="entry name" value="Steryl_ester_lip"/>
    <property type="match status" value="1"/>
</dbReference>
<evidence type="ECO:0000256" key="4">
    <source>
        <dbReference type="ARBA" id="ARBA00022963"/>
    </source>
</evidence>
<evidence type="ECO:0000259" key="10">
    <source>
        <dbReference type="Pfam" id="PF00561"/>
    </source>
</evidence>
<sequence>MAGTRQCKSSICVLILAFLFRAKAASTTEEKIRQHGYPVETHKIVTEDGYVLVLERIPHNRQSTEVGPPVLLLHGLFSISISFTFNNSSLGYILSDAGYDVWLCNNRGVGPSRKHTHLTDNDTRYWDFSYHEIGYNDFPASMDYILAQTGRKKLKVIGYSLGAAVALIGLSERADYNEKVDKLILMGPTSRMKYYGRPLDTIKSLGSFLIKVIDQFQLEYFPIPKNPEPWFELGRSICSEVRYMHRCKQLLDLAQGRVTPITDKMLLDVMANYPHPMSTKILKHYLQSMTGKFNQYDYGPSINMAKYSSRVPPKYNLSQIQTPTIVISSDGDTLVPPKDVGWLINELPNVVDTYNIPSQAFGHLSFVIHPDVKNLLNDYVVAFLI</sequence>
<dbReference type="InterPro" id="IPR000073">
    <property type="entry name" value="AB_hydrolase_1"/>
</dbReference>
<proteinExistence type="inferred from homology"/>
<feature type="active site" description="Charge relay system" evidence="8">
    <location>
        <position position="332"/>
    </location>
</feature>
<evidence type="ECO:0000256" key="8">
    <source>
        <dbReference type="PIRSR" id="PIRSR000862-1"/>
    </source>
</evidence>
<feature type="active site" description="Charge relay system" evidence="8">
    <location>
        <position position="363"/>
    </location>
</feature>
<feature type="domain" description="AB hydrolase-1" evidence="10">
    <location>
        <begin position="68"/>
        <end position="366"/>
    </location>
</feature>
<protein>
    <recommendedName>
        <fullName evidence="7">Lipase</fullName>
    </recommendedName>
</protein>
<dbReference type="Pfam" id="PF00561">
    <property type="entry name" value="Abhydrolase_1"/>
    <property type="match status" value="1"/>
</dbReference>
<evidence type="ECO:0000256" key="1">
    <source>
        <dbReference type="ARBA" id="ARBA00010701"/>
    </source>
</evidence>
<reference evidence="11" key="1">
    <citation type="submission" date="2021-05" db="EMBL/GenBank/DDBJ databases">
        <authorList>
            <person name="Alioto T."/>
            <person name="Alioto T."/>
            <person name="Gomez Garrido J."/>
        </authorList>
    </citation>
    <scope>NUCLEOTIDE SEQUENCE</scope>
</reference>
<dbReference type="FunFam" id="3.40.50.1820:FF:000057">
    <property type="entry name" value="Lipase"/>
    <property type="match status" value="1"/>
</dbReference>
<evidence type="ECO:0000313" key="11">
    <source>
        <dbReference type="EMBL" id="CAG6774318.1"/>
    </source>
</evidence>
<dbReference type="GO" id="GO:0016788">
    <property type="term" value="F:hydrolase activity, acting on ester bonds"/>
    <property type="evidence" value="ECO:0007669"/>
    <property type="project" value="InterPro"/>
</dbReference>
<keyword evidence="4 7" id="KW-0442">Lipid degradation</keyword>
<dbReference type="InterPro" id="IPR029058">
    <property type="entry name" value="AB_hydrolase_fold"/>
</dbReference>
<keyword evidence="5" id="KW-0443">Lipid metabolism</keyword>
<feature type="active site" description="Nucleophile" evidence="8">
    <location>
        <position position="160"/>
    </location>
</feature>
<organism evidence="11">
    <name type="scientific">Cacopsylla melanoneura</name>
    <dbReference type="NCBI Taxonomy" id="428564"/>
    <lineage>
        <taxon>Eukaryota</taxon>
        <taxon>Metazoa</taxon>
        <taxon>Ecdysozoa</taxon>
        <taxon>Arthropoda</taxon>
        <taxon>Hexapoda</taxon>
        <taxon>Insecta</taxon>
        <taxon>Pterygota</taxon>
        <taxon>Neoptera</taxon>
        <taxon>Paraneoptera</taxon>
        <taxon>Hemiptera</taxon>
        <taxon>Sternorrhyncha</taxon>
        <taxon>Psylloidea</taxon>
        <taxon>Psyllidae</taxon>
        <taxon>Psyllinae</taxon>
        <taxon>Cacopsylla</taxon>
    </lineage>
</organism>
<keyword evidence="3 7" id="KW-0378">Hydrolase</keyword>
<dbReference type="Gene3D" id="3.40.50.1820">
    <property type="entry name" value="alpha/beta hydrolase"/>
    <property type="match status" value="1"/>
</dbReference>
<evidence type="ECO:0000256" key="2">
    <source>
        <dbReference type="ARBA" id="ARBA00022729"/>
    </source>
</evidence>
<dbReference type="EMBL" id="HBUF01417052">
    <property type="protein sequence ID" value="CAG6740068.1"/>
    <property type="molecule type" value="Transcribed_RNA"/>
</dbReference>
<evidence type="ECO:0000256" key="7">
    <source>
        <dbReference type="PIRNR" id="PIRNR000862"/>
    </source>
</evidence>
<evidence type="ECO:0000256" key="3">
    <source>
        <dbReference type="ARBA" id="ARBA00022801"/>
    </source>
</evidence>
<dbReference type="InterPro" id="IPR025483">
    <property type="entry name" value="Lipase_euk"/>
</dbReference>
<keyword evidence="2 9" id="KW-0732">Signal</keyword>
<feature type="chain" id="PRO_5033672404" description="Lipase" evidence="9">
    <location>
        <begin position="25"/>
        <end position="385"/>
    </location>
</feature>
<keyword evidence="6" id="KW-0325">Glycoprotein</keyword>
<dbReference type="PANTHER" id="PTHR11005">
    <property type="entry name" value="LYSOSOMAL ACID LIPASE-RELATED"/>
    <property type="match status" value="1"/>
</dbReference>
<evidence type="ECO:0000256" key="9">
    <source>
        <dbReference type="SAM" id="SignalP"/>
    </source>
</evidence>
<feature type="signal peptide" evidence="9">
    <location>
        <begin position="1"/>
        <end position="24"/>
    </location>
</feature>
<comment type="similarity">
    <text evidence="1 7">Belongs to the AB hydrolase superfamily. Lipase family.</text>
</comment>
<dbReference type="GO" id="GO:0016042">
    <property type="term" value="P:lipid catabolic process"/>
    <property type="evidence" value="ECO:0007669"/>
    <property type="project" value="UniProtKB-KW"/>
</dbReference>
<evidence type="ECO:0000256" key="6">
    <source>
        <dbReference type="ARBA" id="ARBA00023180"/>
    </source>
</evidence>
<dbReference type="EMBL" id="HBUF01594456">
    <property type="protein sequence ID" value="CAG6774318.1"/>
    <property type="molecule type" value="Transcribed_RNA"/>
</dbReference>
<dbReference type="SUPFAM" id="SSF53474">
    <property type="entry name" value="alpha/beta-Hydrolases"/>
    <property type="match status" value="1"/>
</dbReference>
<evidence type="ECO:0000256" key="5">
    <source>
        <dbReference type="ARBA" id="ARBA00023098"/>
    </source>
</evidence>
<name>A0A8D9AWW0_9HEMI</name>